<dbReference type="InterPro" id="IPR036322">
    <property type="entry name" value="WD40_repeat_dom_sf"/>
</dbReference>
<evidence type="ECO:0000256" key="17">
    <source>
        <dbReference type="SAM" id="MobiDB-lite"/>
    </source>
</evidence>
<dbReference type="InterPro" id="IPR019775">
    <property type="entry name" value="WD40_repeat_CS"/>
</dbReference>
<dbReference type="SUPFAM" id="SSF50978">
    <property type="entry name" value="WD40 repeat-like"/>
    <property type="match status" value="1"/>
</dbReference>
<accession>A0A7L3L8H6</accession>
<keyword evidence="9" id="KW-0677">Repeat</keyword>
<dbReference type="OrthoDB" id="2096344at2759"/>
<evidence type="ECO:0000256" key="5">
    <source>
        <dbReference type="ARBA" id="ARBA00022454"/>
    </source>
</evidence>
<organism evidence="18 19">
    <name type="scientific">Turnix velox</name>
    <name type="common">Little buttonquail</name>
    <dbReference type="NCBI Taxonomy" id="2529409"/>
    <lineage>
        <taxon>Eukaryota</taxon>
        <taxon>Metazoa</taxon>
        <taxon>Chordata</taxon>
        <taxon>Craniata</taxon>
        <taxon>Vertebrata</taxon>
        <taxon>Euteleostomi</taxon>
        <taxon>Archelosauria</taxon>
        <taxon>Archosauria</taxon>
        <taxon>Dinosauria</taxon>
        <taxon>Saurischia</taxon>
        <taxon>Theropoda</taxon>
        <taxon>Coelurosauria</taxon>
        <taxon>Aves</taxon>
        <taxon>Neognathae</taxon>
        <taxon>Neoaves</taxon>
        <taxon>Charadriiformes</taxon>
        <taxon>Turnicidae</taxon>
        <taxon>Turnix</taxon>
    </lineage>
</organism>
<feature type="repeat" description="WD" evidence="16">
    <location>
        <begin position="293"/>
        <end position="329"/>
    </location>
</feature>
<feature type="compositionally biased region" description="Polar residues" evidence="17">
    <location>
        <begin position="684"/>
        <end position="693"/>
    </location>
</feature>
<comment type="pathway">
    <text evidence="4">Protein modification; protein ubiquitination.</text>
</comment>
<dbReference type="GO" id="GO:0005694">
    <property type="term" value="C:chromosome"/>
    <property type="evidence" value="ECO:0007669"/>
    <property type="project" value="UniProtKB-SubCell"/>
</dbReference>
<dbReference type="PROSITE" id="PS00678">
    <property type="entry name" value="WD_REPEATS_1"/>
    <property type="match status" value="2"/>
</dbReference>
<evidence type="ECO:0000256" key="3">
    <source>
        <dbReference type="ARBA" id="ARBA00004300"/>
    </source>
</evidence>
<reference evidence="18 19" key="1">
    <citation type="submission" date="2019-09" db="EMBL/GenBank/DDBJ databases">
        <title>Bird 10,000 Genomes (B10K) Project - Family phase.</title>
        <authorList>
            <person name="Zhang G."/>
        </authorList>
    </citation>
    <scope>NUCLEOTIDE SEQUENCE [LARGE SCALE GENOMIC DNA]</scope>
    <source>
        <strain evidence="18">B10K-DU-029-46</strain>
    </source>
</reference>
<feature type="repeat" description="WD" evidence="16">
    <location>
        <begin position="194"/>
        <end position="235"/>
    </location>
</feature>
<keyword evidence="12" id="KW-0090">Biological rhythms</keyword>
<dbReference type="PROSITE" id="PS50082">
    <property type="entry name" value="WD_REPEATS_2"/>
    <property type="match status" value="5"/>
</dbReference>
<keyword evidence="19" id="KW-1185">Reference proteome</keyword>
<comment type="similarity">
    <text evidence="15">Belongs to the WD repeat cdt2 family.</text>
</comment>
<comment type="caution">
    <text evidence="18">The sequence shown here is derived from an EMBL/GenBank/DDBJ whole genome shotgun (WGS) entry which is preliminary data.</text>
</comment>
<gene>
    <name evidence="18" type="primary">Dtl</name>
    <name evidence="18" type="ORF">TURVEL_R10941</name>
</gene>
<dbReference type="GO" id="GO:0005813">
    <property type="term" value="C:centrosome"/>
    <property type="evidence" value="ECO:0007669"/>
    <property type="project" value="UniProtKB-SubCell"/>
</dbReference>
<dbReference type="EMBL" id="VZTY01009367">
    <property type="protein sequence ID" value="NXU50405.1"/>
    <property type="molecule type" value="Genomic_DNA"/>
</dbReference>
<evidence type="ECO:0000256" key="14">
    <source>
        <dbReference type="ARBA" id="ARBA00023242"/>
    </source>
</evidence>
<evidence type="ECO:0000313" key="19">
    <source>
        <dbReference type="Proteomes" id="UP000582182"/>
    </source>
</evidence>
<feature type="non-terminal residue" evidence="18">
    <location>
        <position position="709"/>
    </location>
</feature>
<evidence type="ECO:0000256" key="15">
    <source>
        <dbReference type="ARBA" id="ARBA00038344"/>
    </source>
</evidence>
<feature type="compositionally biased region" description="Polar residues" evidence="17">
    <location>
        <begin position="658"/>
        <end position="672"/>
    </location>
</feature>
<dbReference type="GO" id="GO:0051247">
    <property type="term" value="P:positive regulation of protein metabolic process"/>
    <property type="evidence" value="ECO:0007669"/>
    <property type="project" value="UniProtKB-ARBA"/>
</dbReference>
<dbReference type="Pfam" id="PF00400">
    <property type="entry name" value="WD40"/>
    <property type="match status" value="4"/>
</dbReference>
<dbReference type="GO" id="GO:0030674">
    <property type="term" value="F:protein-macromolecule adaptor activity"/>
    <property type="evidence" value="ECO:0007669"/>
    <property type="project" value="TreeGrafter"/>
</dbReference>
<protein>
    <submittedName>
        <fullName evidence="18">DTL protein</fullName>
    </submittedName>
</protein>
<feature type="non-terminal residue" evidence="18">
    <location>
        <position position="1"/>
    </location>
</feature>
<dbReference type="InterPro" id="IPR015943">
    <property type="entry name" value="WD40/YVTN_repeat-like_dom_sf"/>
</dbReference>
<name>A0A7L3L8H6_9CHAR</name>
<proteinExistence type="inferred from homology"/>
<evidence type="ECO:0000256" key="2">
    <source>
        <dbReference type="ARBA" id="ARBA00004286"/>
    </source>
</evidence>
<dbReference type="PANTHER" id="PTHR22852">
    <property type="entry name" value="LETHAL 2 DENTICLELESS PROTEIN RETINOIC ACID-REGULATED NUCLEAR MATRIX-ASSOCIATED PROTEIN"/>
    <property type="match status" value="1"/>
</dbReference>
<dbReference type="SMART" id="SM00320">
    <property type="entry name" value="WD40"/>
    <property type="match status" value="5"/>
</dbReference>
<evidence type="ECO:0000313" key="18">
    <source>
        <dbReference type="EMBL" id="NXU50405.1"/>
    </source>
</evidence>
<feature type="region of interest" description="Disordered" evidence="17">
    <location>
        <begin position="654"/>
        <end position="693"/>
    </location>
</feature>
<dbReference type="PRINTS" id="PR00320">
    <property type="entry name" value="GPROTEINBRPT"/>
</dbReference>
<sequence length="709" mass="77781">SSPLPLQHLLDSYHCSRQDDHVSYGETGMPVPPFGCSFSAAPNLEHVLAVANEEGFVRLYDTEAQTTSKLIFKEWQAHSNAVFDLAWVPGEQRIVTASGDQTAKVWDVRAGELLGVCKGHQCSLKSVSFSRFDKAVFCTGGRDGNIMVWDMRCNKKDGFYRQVNQISRAHNMVDKQTPSKPKKKWRNLRGLAPLVDFQQSVTVVLLQDEHTLISAGAVDGVIKVWDLRKNYTAYCPDPVPFKSFCYPGTSTRKLGYSSLILDSTGANLFANCTDDSIYMFNMTSSRSTPVAVFTGHQNSTFYVKSSTSPDDQFLVSGSSDSNAYIWKVSEPSLPPWVLVGHSEEVTSIAWCPSDFTKIATCSDDNTVRIWRLHHHPEEEKFPKTDLVGWVTRKKPEQQCAAGLPASPHSTPAKTFTVSSPCISSPRPAACAPTYSGDLPLSTNTPTSTLKTLTTTACTPAKQSRASPYTSPKLIPSSKMSIKQWIIRPQSTSAPEVGKKTPSPRKALSEVTQGLQEAPCPSKAPHLQFEKRAKRRLDCSKEDDVDQKCLQACSCVTELDCEAKKSKLNLCHLAADQKACDEGSLSLADLNNDCEGSSHSPEDPSFPGNHINPSGVQTPPHLFRSPCGKDVEAVDKENSSPDRKNWLLSLAEKKRTGRAGSQNVSHSPPSSCNPGGKRREAVANSPKTAATTSVSMRKICTYFHRKSQNE</sequence>
<keyword evidence="13" id="KW-0206">Cytoskeleton</keyword>
<dbReference type="GO" id="GO:0009896">
    <property type="term" value="P:positive regulation of catabolic process"/>
    <property type="evidence" value="ECO:0007669"/>
    <property type="project" value="UniProtKB-ARBA"/>
</dbReference>
<keyword evidence="14" id="KW-0539">Nucleus</keyword>
<dbReference type="GO" id="GO:0048511">
    <property type="term" value="P:rhythmic process"/>
    <property type="evidence" value="ECO:0007669"/>
    <property type="project" value="UniProtKB-KW"/>
</dbReference>
<dbReference type="FunFam" id="2.130.10.10:FF:000171">
    <property type="entry name" value="denticleless protein homolog isoform X1"/>
    <property type="match status" value="1"/>
</dbReference>
<dbReference type="Gene3D" id="2.130.10.10">
    <property type="entry name" value="YVTN repeat-like/Quinoprotein amine dehydrogenase"/>
    <property type="match status" value="2"/>
</dbReference>
<feature type="repeat" description="WD" evidence="16">
    <location>
        <begin position="75"/>
        <end position="116"/>
    </location>
</feature>
<keyword evidence="11" id="KW-0833">Ubl conjugation pathway</keyword>
<evidence type="ECO:0000256" key="4">
    <source>
        <dbReference type="ARBA" id="ARBA00004906"/>
    </source>
</evidence>
<evidence type="ECO:0000256" key="16">
    <source>
        <dbReference type="PROSITE-ProRule" id="PRU00221"/>
    </source>
</evidence>
<keyword evidence="5" id="KW-0158">Chromosome</keyword>
<evidence type="ECO:0000256" key="6">
    <source>
        <dbReference type="ARBA" id="ARBA00022490"/>
    </source>
</evidence>
<feature type="repeat" description="WD" evidence="16">
    <location>
        <begin position="117"/>
        <end position="152"/>
    </location>
</feature>
<dbReference type="PROSITE" id="PS50294">
    <property type="entry name" value="WD_REPEATS_REGION"/>
    <property type="match status" value="3"/>
</dbReference>
<dbReference type="AlphaFoldDB" id="A0A7L3L8H6"/>
<dbReference type="GO" id="GO:0006260">
    <property type="term" value="P:DNA replication"/>
    <property type="evidence" value="ECO:0007669"/>
    <property type="project" value="UniProtKB-KW"/>
</dbReference>
<dbReference type="FunFam" id="2.130.10.10:FF:000447">
    <property type="entry name" value="Denticleless protein homolog B"/>
    <property type="match status" value="1"/>
</dbReference>
<keyword evidence="10" id="KW-0227">DNA damage</keyword>
<dbReference type="GO" id="GO:0005634">
    <property type="term" value="C:nucleus"/>
    <property type="evidence" value="ECO:0007669"/>
    <property type="project" value="UniProtKB-SubCell"/>
</dbReference>
<feature type="region of interest" description="Disordered" evidence="17">
    <location>
        <begin position="592"/>
        <end position="621"/>
    </location>
</feature>
<evidence type="ECO:0000256" key="10">
    <source>
        <dbReference type="ARBA" id="ARBA00022763"/>
    </source>
</evidence>
<dbReference type="PANTHER" id="PTHR22852:SF0">
    <property type="entry name" value="DENTICLELESS PROTEIN HOMOLOG"/>
    <property type="match status" value="1"/>
</dbReference>
<dbReference type="Proteomes" id="UP000582182">
    <property type="component" value="Unassembled WGS sequence"/>
</dbReference>
<evidence type="ECO:0000256" key="12">
    <source>
        <dbReference type="ARBA" id="ARBA00023108"/>
    </source>
</evidence>
<comment type="subcellular location">
    <subcellularLocation>
        <location evidence="2">Chromosome</location>
    </subcellularLocation>
    <subcellularLocation>
        <location evidence="3">Cytoplasm</location>
        <location evidence="3">Cytoskeleton</location>
        <location evidence="3">Microtubule organizing center</location>
        <location evidence="3">Centrosome</location>
    </subcellularLocation>
    <subcellularLocation>
        <location evidence="1">Nucleus</location>
    </subcellularLocation>
</comment>
<dbReference type="InterPro" id="IPR020472">
    <property type="entry name" value="WD40_PAC1"/>
</dbReference>
<dbReference type="InterPro" id="IPR051865">
    <property type="entry name" value="WD-repeat_CDT2_adapter"/>
</dbReference>
<keyword evidence="7 16" id="KW-0853">WD repeat</keyword>
<evidence type="ECO:0000256" key="7">
    <source>
        <dbReference type="ARBA" id="ARBA00022574"/>
    </source>
</evidence>
<evidence type="ECO:0000256" key="11">
    <source>
        <dbReference type="ARBA" id="ARBA00022786"/>
    </source>
</evidence>
<evidence type="ECO:0000256" key="13">
    <source>
        <dbReference type="ARBA" id="ARBA00023212"/>
    </source>
</evidence>
<dbReference type="GO" id="GO:0043161">
    <property type="term" value="P:proteasome-mediated ubiquitin-dependent protein catabolic process"/>
    <property type="evidence" value="ECO:0007669"/>
    <property type="project" value="TreeGrafter"/>
</dbReference>
<evidence type="ECO:0000256" key="9">
    <source>
        <dbReference type="ARBA" id="ARBA00022737"/>
    </source>
</evidence>
<feature type="repeat" description="WD" evidence="16">
    <location>
        <begin position="338"/>
        <end position="372"/>
    </location>
</feature>
<dbReference type="InterPro" id="IPR001680">
    <property type="entry name" value="WD40_rpt"/>
</dbReference>
<dbReference type="CDD" id="cd00200">
    <property type="entry name" value="WD40"/>
    <property type="match status" value="1"/>
</dbReference>
<keyword evidence="6" id="KW-0963">Cytoplasm</keyword>
<keyword evidence="8" id="KW-0235">DNA replication</keyword>
<evidence type="ECO:0000256" key="8">
    <source>
        <dbReference type="ARBA" id="ARBA00022705"/>
    </source>
</evidence>
<evidence type="ECO:0000256" key="1">
    <source>
        <dbReference type="ARBA" id="ARBA00004123"/>
    </source>
</evidence>
<dbReference type="GO" id="GO:0007095">
    <property type="term" value="P:mitotic G2 DNA damage checkpoint signaling"/>
    <property type="evidence" value="ECO:0007669"/>
    <property type="project" value="TreeGrafter"/>
</dbReference>